<accession>A0A1E5VFE9</accession>
<evidence type="ECO:0000313" key="10">
    <source>
        <dbReference type="EMBL" id="OEL23795.1"/>
    </source>
</evidence>
<dbReference type="PANTHER" id="PTHR45865">
    <property type="entry name" value="E3 UBIQUITIN-PROTEIN LIGASE SHPRH FAMILY MEMBER"/>
    <property type="match status" value="1"/>
</dbReference>
<dbReference type="Pfam" id="PF00271">
    <property type="entry name" value="Helicase_C"/>
    <property type="match status" value="1"/>
</dbReference>
<name>A0A1E5VFE9_9POAL</name>
<protein>
    <submittedName>
        <fullName evidence="10">E3 ubiquitin-protein ligase SHPRH</fullName>
    </submittedName>
</protein>
<dbReference type="PROSITE" id="PS51194">
    <property type="entry name" value="HELICASE_CTER"/>
    <property type="match status" value="1"/>
</dbReference>
<proteinExistence type="inferred from homology"/>
<evidence type="ECO:0000259" key="9">
    <source>
        <dbReference type="PROSITE" id="PS51194"/>
    </source>
</evidence>
<dbReference type="SUPFAM" id="SSF57850">
    <property type="entry name" value="RING/U-box"/>
    <property type="match status" value="1"/>
</dbReference>
<feature type="compositionally biased region" description="Low complexity" evidence="7">
    <location>
        <begin position="11"/>
        <end position="20"/>
    </location>
</feature>
<reference evidence="10 11" key="1">
    <citation type="submission" date="2016-09" db="EMBL/GenBank/DDBJ databases">
        <title>The draft genome of Dichanthelium oligosanthes: A C3 panicoid grass species.</title>
        <authorList>
            <person name="Studer A.J."/>
            <person name="Schnable J.C."/>
            <person name="Brutnell T.P."/>
        </authorList>
    </citation>
    <scope>NUCLEOTIDE SEQUENCE [LARGE SCALE GENOMIC DNA]</scope>
    <source>
        <strain evidence="11">cv. Kellogg 1175</strain>
        <tissue evidence="10">Leaf</tissue>
    </source>
</reference>
<keyword evidence="11" id="KW-1185">Reference proteome</keyword>
<dbReference type="InterPro" id="IPR013083">
    <property type="entry name" value="Znf_RING/FYVE/PHD"/>
</dbReference>
<dbReference type="SUPFAM" id="SSF57903">
    <property type="entry name" value="FYVE/PHD zinc finger"/>
    <property type="match status" value="1"/>
</dbReference>
<dbReference type="CDD" id="cd15517">
    <property type="entry name" value="PHD_TCF19_like"/>
    <property type="match status" value="1"/>
</dbReference>
<dbReference type="PROSITE" id="PS50089">
    <property type="entry name" value="ZF_RING_2"/>
    <property type="match status" value="1"/>
</dbReference>
<comment type="caution">
    <text evidence="10">The sequence shown here is derived from an EMBL/GenBank/DDBJ whole genome shotgun (WGS) entry which is preliminary data.</text>
</comment>
<evidence type="ECO:0000256" key="2">
    <source>
        <dbReference type="ARBA" id="ARBA00022723"/>
    </source>
</evidence>
<feature type="domain" description="Helicase C-terminal" evidence="9">
    <location>
        <begin position="1248"/>
        <end position="1424"/>
    </location>
</feature>
<keyword evidence="5" id="KW-0862">Zinc</keyword>
<dbReference type="InterPro" id="IPR048686">
    <property type="entry name" value="SHPRH_helical_1st"/>
</dbReference>
<evidence type="ECO:0000256" key="6">
    <source>
        <dbReference type="PROSITE-ProRule" id="PRU00175"/>
    </source>
</evidence>
<evidence type="ECO:0000256" key="1">
    <source>
        <dbReference type="ARBA" id="ARBA00008438"/>
    </source>
</evidence>
<feature type="domain" description="RING-type" evidence="8">
    <location>
        <begin position="1156"/>
        <end position="1205"/>
    </location>
</feature>
<dbReference type="InterPro" id="IPR038718">
    <property type="entry name" value="SNF2-like_sf"/>
</dbReference>
<dbReference type="CDD" id="cd18793">
    <property type="entry name" value="SF2_C_SNF"/>
    <property type="match status" value="1"/>
</dbReference>
<dbReference type="Proteomes" id="UP000095767">
    <property type="component" value="Unassembled WGS sequence"/>
</dbReference>
<dbReference type="SMART" id="SM00490">
    <property type="entry name" value="HELICc"/>
    <property type="match status" value="1"/>
</dbReference>
<dbReference type="SMART" id="SM00184">
    <property type="entry name" value="RING"/>
    <property type="match status" value="1"/>
</dbReference>
<feature type="region of interest" description="Disordered" evidence="7">
    <location>
        <begin position="1"/>
        <end position="41"/>
    </location>
</feature>
<keyword evidence="2" id="KW-0479">Metal-binding</keyword>
<feature type="compositionally biased region" description="Polar residues" evidence="7">
    <location>
        <begin position="975"/>
        <end position="992"/>
    </location>
</feature>
<dbReference type="SUPFAM" id="SSF52540">
    <property type="entry name" value="P-loop containing nucleoside triphosphate hydrolases"/>
    <property type="match status" value="2"/>
</dbReference>
<dbReference type="SMART" id="SM00487">
    <property type="entry name" value="DEXDc"/>
    <property type="match status" value="1"/>
</dbReference>
<dbReference type="STRING" id="888268.A0A1E5VFE9"/>
<dbReference type="GO" id="GO:0008270">
    <property type="term" value="F:zinc ion binding"/>
    <property type="evidence" value="ECO:0007669"/>
    <property type="project" value="UniProtKB-KW"/>
</dbReference>
<dbReference type="InterPro" id="IPR001841">
    <property type="entry name" value="Znf_RING"/>
</dbReference>
<dbReference type="Pfam" id="PF00176">
    <property type="entry name" value="SNF2-rel_dom"/>
    <property type="match status" value="1"/>
</dbReference>
<dbReference type="EMBL" id="LWDX02041611">
    <property type="protein sequence ID" value="OEL23795.1"/>
    <property type="molecule type" value="Genomic_DNA"/>
</dbReference>
<evidence type="ECO:0000256" key="7">
    <source>
        <dbReference type="SAM" id="MobiDB-lite"/>
    </source>
</evidence>
<dbReference type="InterPro" id="IPR001650">
    <property type="entry name" value="Helicase_C-like"/>
</dbReference>
<dbReference type="InterPro" id="IPR014001">
    <property type="entry name" value="Helicase_ATP-bd"/>
</dbReference>
<dbReference type="PANTHER" id="PTHR45865:SF1">
    <property type="entry name" value="E3 UBIQUITIN-PROTEIN LIGASE SHPRH"/>
    <property type="match status" value="1"/>
</dbReference>
<dbReference type="InterPro" id="IPR027417">
    <property type="entry name" value="P-loop_NTPase"/>
</dbReference>
<dbReference type="InterPro" id="IPR052583">
    <property type="entry name" value="ATP-helicase/E3_Ub-Ligase"/>
</dbReference>
<dbReference type="Gene3D" id="3.40.50.300">
    <property type="entry name" value="P-loop containing nucleotide triphosphate hydrolases"/>
    <property type="match status" value="1"/>
</dbReference>
<evidence type="ECO:0000259" key="8">
    <source>
        <dbReference type="PROSITE" id="PS50089"/>
    </source>
</evidence>
<dbReference type="GO" id="GO:0005524">
    <property type="term" value="F:ATP binding"/>
    <property type="evidence" value="ECO:0007669"/>
    <property type="project" value="InterPro"/>
</dbReference>
<dbReference type="Pfam" id="PF21325">
    <property type="entry name" value="SHPRH_helical-1st"/>
    <property type="match status" value="1"/>
</dbReference>
<dbReference type="SMART" id="SM00249">
    <property type="entry name" value="PHD"/>
    <property type="match status" value="1"/>
</dbReference>
<keyword evidence="3 6" id="KW-0863">Zinc-finger</keyword>
<dbReference type="GO" id="GO:0016787">
    <property type="term" value="F:hydrolase activity"/>
    <property type="evidence" value="ECO:0007669"/>
    <property type="project" value="UniProtKB-KW"/>
</dbReference>
<evidence type="ECO:0000256" key="5">
    <source>
        <dbReference type="ARBA" id="ARBA00022833"/>
    </source>
</evidence>
<dbReference type="InterPro" id="IPR049730">
    <property type="entry name" value="SNF2/RAD54-like_C"/>
</dbReference>
<dbReference type="OrthoDB" id="423559at2759"/>
<evidence type="ECO:0000256" key="4">
    <source>
        <dbReference type="ARBA" id="ARBA00022801"/>
    </source>
</evidence>
<comment type="similarity">
    <text evidence="1">Belongs to the SNF2/RAD54 helicase family. RAD16 subfamily.</text>
</comment>
<sequence>MGRKKSRPVRAAGAGSAAPEADPDAPGPSGGTKRAAKGEARRDVCVEVDRSTWGHADVDRRDVAEVVLRDVSVSGGEGEGRWEEELGASRFSLRLRVRDAPEEGFRMGQWPIVPSDCVLLEYVFHGDREEKHKEFVVSGCFDGPDEGVSGLAHLVSLRFVTLRVQSLRAFRDMGEARVESFRVRVEVMEQAFSACESLLEVARHPWRKSLMNMMAWLRPEVTTSAAIYGMGGLCVPMDDDANAGFAPKKQLEGGLPDLVPQLRPYQLRAAHWMVQREKGNILHQEYVNSAPYCVPIDFIHKNSRMFYNPFNGNISLQPEPSPPYVSGGILADEMGLGKTVELLACIFAHRRPFSSISQNKTEMGQIKRQKVERVECICGAASESSAYKGLWVQCDICDAWQHADCVGYAPKEDIHFDDTAEDVASKNEKSDMKPGIRRKRKPKCSIVDTEDKYVCALCLELTEAAQTNIFSHATLIVCPAPILAQWHSEITRHTRPGSLKVCIYEGARNLDLATIQKIDMTEISSADVVLTTYDVLKEDLSHDFDRHDGDRRFLRFQKRQVMFNFHNEDSNALLNVYLSNDDIAKLLVPLLKLRQACCHPQVGSSGLCSLQHNPLSMDEILQVLIGKAKIEGEEELRKIVVALNGLAGLAAIEQRNQEAISLYKEALALAHENIDDFRVDPLLNLHINYNLAELIRTSSEYLQECPLKKQASEVDISRKRKEINTVETDLRSIKRNKICENSVSRLTANGLETSEEDGNVIGQACATGEMDTENFAGAHSSSKCFADECLRKTCNAITEKYLSVFTSRLIVVQKDFNASFTEVLNVTRELQSEHMNWWLHALDCIEQSNVSVNGFLKKIDNSSRVKSIAGLKYAIQADIDSLQSSRQQLMDRLLEVDNTMDNPRDEDIEGQRYCPKCYDGTGSLCIQCELDELFQRYEARLFLVKKSNNDSVIDSVEEAQDLQRRKYELNHFFRNKNSNEGSEPGYDNNNPRSARENIQVYRHPSRTESTLRVILNHSKTVMGRKYSAIAKKHLLLFEAMRKEFSQARFLSIAQNQLLRAHDEIKMSISRLQLKEKDDEPSAANIVTREELIPYNVQFTNEKFMSLSSLARGLALCNKKTLNKHGESLPQAGDAVDTATSCSATGQTISDISNEPCPICQEKVFDQKMVFQCGHFVCCKCCLYMTEQAAAQFGKRRKWIMCPTCRQRTDLENVAFVVEKHSDKAEKSAEDLAESTISVQGSYGTKIEAVTRRILRITSTDGTAKVLVFSSWNDVLDVLEHSLAANNISYVRMKGGRKSQAALSQFKGQLSNINVDKVKRPVSKMQPVQVLLMLIQHGANGLNLLEARHVILVEPLLNPAAEAQAISRIHRVGQDKSTFVHRFIVKKTIEESIYKLNRSRAVCSTISHKSKNFKDEPVLTLKDVESLFPMTAPDEPPELANQDLDDSLRSLPPSVAAGLAAERRRLMEQYDNQQ</sequence>
<organism evidence="10 11">
    <name type="scientific">Dichanthelium oligosanthes</name>
    <dbReference type="NCBI Taxonomy" id="888268"/>
    <lineage>
        <taxon>Eukaryota</taxon>
        <taxon>Viridiplantae</taxon>
        <taxon>Streptophyta</taxon>
        <taxon>Embryophyta</taxon>
        <taxon>Tracheophyta</taxon>
        <taxon>Spermatophyta</taxon>
        <taxon>Magnoliopsida</taxon>
        <taxon>Liliopsida</taxon>
        <taxon>Poales</taxon>
        <taxon>Poaceae</taxon>
        <taxon>PACMAD clade</taxon>
        <taxon>Panicoideae</taxon>
        <taxon>Panicodae</taxon>
        <taxon>Paniceae</taxon>
        <taxon>Dichantheliinae</taxon>
        <taxon>Dichanthelium</taxon>
    </lineage>
</organism>
<dbReference type="Gene3D" id="3.30.40.10">
    <property type="entry name" value="Zinc/RING finger domain, C3HC4 (zinc finger)"/>
    <property type="match status" value="2"/>
</dbReference>
<feature type="region of interest" description="Disordered" evidence="7">
    <location>
        <begin position="1431"/>
        <end position="1450"/>
    </location>
</feature>
<dbReference type="InterPro" id="IPR001965">
    <property type="entry name" value="Znf_PHD"/>
</dbReference>
<dbReference type="Gene3D" id="3.40.50.10810">
    <property type="entry name" value="Tandem AAA-ATPase domain"/>
    <property type="match status" value="2"/>
</dbReference>
<dbReference type="InterPro" id="IPR000330">
    <property type="entry name" value="SNF2_N"/>
</dbReference>
<dbReference type="InterPro" id="IPR011011">
    <property type="entry name" value="Znf_FYVE_PHD"/>
</dbReference>
<keyword evidence="4" id="KW-0378">Hydrolase</keyword>
<evidence type="ECO:0000313" key="11">
    <source>
        <dbReference type="Proteomes" id="UP000095767"/>
    </source>
</evidence>
<feature type="region of interest" description="Disordered" evidence="7">
    <location>
        <begin position="973"/>
        <end position="993"/>
    </location>
</feature>
<evidence type="ECO:0000256" key="3">
    <source>
        <dbReference type="ARBA" id="ARBA00022771"/>
    </source>
</evidence>
<gene>
    <name evidence="10" type="ORF">BAE44_0015186</name>
</gene>